<protein>
    <submittedName>
        <fullName evidence="1">Uncharacterized protein</fullName>
    </submittedName>
</protein>
<dbReference type="Proteomes" id="UP000000642">
    <property type="component" value="Chromosome"/>
</dbReference>
<dbReference type="KEGG" id="yen:YE1594"/>
<evidence type="ECO:0000313" key="2">
    <source>
        <dbReference type="Proteomes" id="UP000000642"/>
    </source>
</evidence>
<proteinExistence type="predicted"/>
<dbReference type="EMBL" id="AM286415">
    <property type="protein sequence ID" value="CAL11671.1"/>
    <property type="molecule type" value="Genomic_DNA"/>
</dbReference>
<dbReference type="OrthoDB" id="6460068at2"/>
<dbReference type="AlphaFoldDB" id="A1JMW7"/>
<evidence type="ECO:0000313" key="1">
    <source>
        <dbReference type="EMBL" id="CAL11671.1"/>
    </source>
</evidence>
<reference evidence="1 2" key="1">
    <citation type="journal article" date="2006" name="PLoS Genet.">
        <title>The complete genome sequence and comparative genome analysis of the high pathogenicity Yersinia enterocolitica strain 8081.</title>
        <authorList>
            <person name="Thomson N.R."/>
            <person name="Howard S."/>
            <person name="Wren B.W."/>
            <person name="Holden M.T.G."/>
            <person name="Crossman L."/>
            <person name="Challis G.L."/>
            <person name="Churcher C."/>
            <person name="Mungall K."/>
            <person name="Brooks K."/>
            <person name="Chillingworth T."/>
            <person name="Feltwell T."/>
            <person name="Abdellah Z."/>
            <person name="Hauser H."/>
            <person name="Jagels K."/>
            <person name="Maddison M."/>
            <person name="Moule S."/>
            <person name="Sanders M."/>
            <person name="Whitehead S."/>
            <person name="Quail M.A."/>
            <person name="Dougan G."/>
            <person name="Parkhill J."/>
            <person name="Prentice M.B."/>
        </authorList>
    </citation>
    <scope>NUCLEOTIDE SEQUENCE [LARGE SCALE GENOMIC DNA]</scope>
    <source>
        <strain evidence="2">NCTC 13174 / 8081</strain>
    </source>
</reference>
<accession>A1JMW7</accession>
<name>A1JMW7_YERE8</name>
<gene>
    <name evidence="1" type="ordered locus">YE1594</name>
</gene>
<dbReference type="eggNOG" id="ENOG5033A6M">
    <property type="taxonomic scope" value="Bacteria"/>
</dbReference>
<dbReference type="PATRIC" id="fig|393305.7.peg.1724"/>
<sequence>MVQTFFIAGIAYMTNKQTHLELTEKQKEEIDLIALQRVNAMNSDEFLCNTIDQKIHSMEEHLKSYFQSRFSFHLKQKNGEK</sequence>
<organism evidence="1 2">
    <name type="scientific">Yersinia enterocolitica serotype O:8 / biotype 1B (strain NCTC 13174 / 8081)</name>
    <dbReference type="NCBI Taxonomy" id="393305"/>
    <lineage>
        <taxon>Bacteria</taxon>
        <taxon>Pseudomonadati</taxon>
        <taxon>Pseudomonadota</taxon>
        <taxon>Gammaproteobacteria</taxon>
        <taxon>Enterobacterales</taxon>
        <taxon>Yersiniaceae</taxon>
        <taxon>Yersinia</taxon>
    </lineage>
</organism>
<dbReference type="HOGENOM" id="CLU_204519_0_0_6"/>